<dbReference type="OrthoDB" id="3133286at2759"/>
<evidence type="ECO:0000313" key="1">
    <source>
        <dbReference type="EMBL" id="KAG5165464.1"/>
    </source>
</evidence>
<proteinExistence type="predicted"/>
<dbReference type="AlphaFoldDB" id="A0A8H7XTX0"/>
<protein>
    <submittedName>
        <fullName evidence="1">Uncharacterized protein</fullName>
    </submittedName>
</protein>
<gene>
    <name evidence="1" type="ORF">JR316_009043</name>
</gene>
<dbReference type="InterPro" id="IPR043519">
    <property type="entry name" value="NT_sf"/>
</dbReference>
<dbReference type="EMBL" id="JAFIQS010000009">
    <property type="protein sequence ID" value="KAG5165464.1"/>
    <property type="molecule type" value="Genomic_DNA"/>
</dbReference>
<dbReference type="Gene3D" id="3.30.460.40">
    <property type="match status" value="1"/>
</dbReference>
<dbReference type="SUPFAM" id="SSF81301">
    <property type="entry name" value="Nucleotidyltransferase"/>
    <property type="match status" value="1"/>
</dbReference>
<organism evidence="1">
    <name type="scientific">Psilocybe cubensis</name>
    <name type="common">Psychedelic mushroom</name>
    <name type="synonym">Stropharia cubensis</name>
    <dbReference type="NCBI Taxonomy" id="181762"/>
    <lineage>
        <taxon>Eukaryota</taxon>
        <taxon>Fungi</taxon>
        <taxon>Dikarya</taxon>
        <taxon>Basidiomycota</taxon>
        <taxon>Agaricomycotina</taxon>
        <taxon>Agaricomycetes</taxon>
        <taxon>Agaricomycetidae</taxon>
        <taxon>Agaricales</taxon>
        <taxon>Agaricineae</taxon>
        <taxon>Strophariaceae</taxon>
        <taxon>Psilocybe</taxon>
    </lineage>
</organism>
<reference evidence="1" key="1">
    <citation type="submission" date="2021-02" db="EMBL/GenBank/DDBJ databases">
        <title>Psilocybe cubensis genome.</title>
        <authorList>
            <person name="Mckernan K.J."/>
            <person name="Crawford S."/>
            <person name="Trippe A."/>
            <person name="Kane L.T."/>
            <person name="Mclaughlin S."/>
        </authorList>
    </citation>
    <scope>NUCLEOTIDE SEQUENCE [LARGE SCALE GENOMIC DNA]</scope>
    <source>
        <strain evidence="1">MGC-MH-2018</strain>
    </source>
</reference>
<sequence>MAKSTANRKTIVSNAARDLVRALEKRGFTCILVQDMAAFLQGSKVVPKDVKLVVLPQSVGIPVNNQLGRDLVEQQPSKFRVRQRKNKSDVLSYYDSSIAPPKKTFCDFELISVKYPPPPEYRPELTSRVDGLPVLSLLAIVVDKVNELLEQYDASSNKSDFIQRPPRKLCQTIRTLLPTSGHSICTPTDKSFRLEALDCFIRASALFPEFSSGLTTLIRACQNMKTIRLSRPDGFPVLDVAHFFRGIDLAFESRRELALPVSSMEVASPVSTASSLEPSEKAFSLPDSDATAVDEIKTEAQYRTEVTCLVAKKVVDILQNIGVETALFGSLACHLYGNERAPNDIDIITFPPPGRLMTAEWLKQAIYNGDPENFILEYGKNPNIAYRVLYYRVSDDLAPSNTFHKDKCKVDVLLPGTMNLPFLPSYNIKWRQGLPVVPFSLLLLQKLQGWDDHRRMPEPYKFEKHKVDASDVQSLLQLEHAVPLRFSKPWTNRNLFNEDFYDLSLKRIKEFSAIYPACADGWARLGFTV</sequence>
<comment type="caution">
    <text evidence="1">The sequence shown here is derived from an EMBL/GenBank/DDBJ whole genome shotgun (WGS) entry which is preliminary data.</text>
</comment>
<name>A0A8H7XTX0_PSICU</name>
<accession>A0A8H7XTX0</accession>